<reference evidence="2" key="1">
    <citation type="journal article" date="2019" name="bioRxiv">
        <title>The Genome of the Zebra Mussel, Dreissena polymorpha: A Resource for Invasive Species Research.</title>
        <authorList>
            <person name="McCartney M.A."/>
            <person name="Auch B."/>
            <person name="Kono T."/>
            <person name="Mallez S."/>
            <person name="Zhang Y."/>
            <person name="Obille A."/>
            <person name="Becker A."/>
            <person name="Abrahante J.E."/>
            <person name="Garbe J."/>
            <person name="Badalamenti J.P."/>
            <person name="Herman A."/>
            <person name="Mangelson H."/>
            <person name="Liachko I."/>
            <person name="Sullivan S."/>
            <person name="Sone E.D."/>
            <person name="Koren S."/>
            <person name="Silverstein K.A.T."/>
            <person name="Beckman K.B."/>
            <person name="Gohl D.M."/>
        </authorList>
    </citation>
    <scope>NUCLEOTIDE SEQUENCE</scope>
    <source>
        <strain evidence="2">Duluth1</strain>
        <tissue evidence="2">Whole animal</tissue>
    </source>
</reference>
<comment type="caution">
    <text evidence="2">The sequence shown here is derived from an EMBL/GenBank/DDBJ whole genome shotgun (WGS) entry which is preliminary data.</text>
</comment>
<evidence type="ECO:0000313" key="2">
    <source>
        <dbReference type="EMBL" id="KAH3727441.1"/>
    </source>
</evidence>
<name>A0A9D4CMH5_DREPO</name>
<gene>
    <name evidence="2" type="ORF">DPMN_053376</name>
</gene>
<evidence type="ECO:0000256" key="1">
    <source>
        <dbReference type="SAM" id="Phobius"/>
    </source>
</evidence>
<keyword evidence="3" id="KW-1185">Reference proteome</keyword>
<organism evidence="2 3">
    <name type="scientific">Dreissena polymorpha</name>
    <name type="common">Zebra mussel</name>
    <name type="synonym">Mytilus polymorpha</name>
    <dbReference type="NCBI Taxonomy" id="45954"/>
    <lineage>
        <taxon>Eukaryota</taxon>
        <taxon>Metazoa</taxon>
        <taxon>Spiralia</taxon>
        <taxon>Lophotrochozoa</taxon>
        <taxon>Mollusca</taxon>
        <taxon>Bivalvia</taxon>
        <taxon>Autobranchia</taxon>
        <taxon>Heteroconchia</taxon>
        <taxon>Euheterodonta</taxon>
        <taxon>Imparidentia</taxon>
        <taxon>Neoheterodontei</taxon>
        <taxon>Myida</taxon>
        <taxon>Dreissenoidea</taxon>
        <taxon>Dreissenidae</taxon>
        <taxon>Dreissena</taxon>
    </lineage>
</organism>
<accession>A0A9D4CMH5</accession>
<dbReference type="Proteomes" id="UP000828390">
    <property type="component" value="Unassembled WGS sequence"/>
</dbReference>
<proteinExistence type="predicted"/>
<keyword evidence="1" id="KW-1133">Transmembrane helix</keyword>
<reference evidence="2" key="2">
    <citation type="submission" date="2020-11" db="EMBL/GenBank/DDBJ databases">
        <authorList>
            <person name="McCartney M.A."/>
            <person name="Auch B."/>
            <person name="Kono T."/>
            <person name="Mallez S."/>
            <person name="Becker A."/>
            <person name="Gohl D.M."/>
            <person name="Silverstein K.A.T."/>
            <person name="Koren S."/>
            <person name="Bechman K.B."/>
            <person name="Herman A."/>
            <person name="Abrahante J.E."/>
            <person name="Garbe J."/>
        </authorList>
    </citation>
    <scope>NUCLEOTIDE SEQUENCE</scope>
    <source>
        <strain evidence="2">Duluth1</strain>
        <tissue evidence="2">Whole animal</tissue>
    </source>
</reference>
<protein>
    <submittedName>
        <fullName evidence="2">Uncharacterized protein</fullName>
    </submittedName>
</protein>
<sequence length="127" mass="14378">MNNTTSEVTTKTLANMTSPFIGNTSTCTTEGWNHDHSITVMVGLGAFFMGFLVCFALLTIVSLRCSRWIWAILPPDEEHQAHFTKGRALKAAQQHQPVIYSTKTRTEQNRLFGLKHVKLVIIYIHMQ</sequence>
<dbReference type="AlphaFoldDB" id="A0A9D4CMH5"/>
<feature type="transmembrane region" description="Helical" evidence="1">
    <location>
        <begin position="38"/>
        <end position="61"/>
    </location>
</feature>
<dbReference type="EMBL" id="JAIWYP010000012">
    <property type="protein sequence ID" value="KAH3727441.1"/>
    <property type="molecule type" value="Genomic_DNA"/>
</dbReference>
<keyword evidence="1" id="KW-0472">Membrane</keyword>
<evidence type="ECO:0000313" key="3">
    <source>
        <dbReference type="Proteomes" id="UP000828390"/>
    </source>
</evidence>
<keyword evidence="1" id="KW-0812">Transmembrane</keyword>